<dbReference type="GO" id="GO:0008608">
    <property type="term" value="P:attachment of spindle microtubules to kinetochore"/>
    <property type="evidence" value="ECO:0007669"/>
    <property type="project" value="UniProtKB-ARBA"/>
</dbReference>
<dbReference type="GO" id="GO:0008017">
    <property type="term" value="F:microtubule binding"/>
    <property type="evidence" value="ECO:0007669"/>
    <property type="project" value="InterPro"/>
</dbReference>
<dbReference type="InterPro" id="IPR027417">
    <property type="entry name" value="P-loop_NTPase"/>
</dbReference>
<evidence type="ECO:0000256" key="6">
    <source>
        <dbReference type="ARBA" id="ARBA00023212"/>
    </source>
</evidence>
<evidence type="ECO:0000256" key="4">
    <source>
        <dbReference type="ARBA" id="ARBA00023054"/>
    </source>
</evidence>
<feature type="coiled-coil region" evidence="10">
    <location>
        <begin position="632"/>
        <end position="751"/>
    </location>
</feature>
<dbReference type="PRINTS" id="PR00380">
    <property type="entry name" value="KINESINHEAVY"/>
</dbReference>
<dbReference type="SUPFAM" id="SSF52540">
    <property type="entry name" value="P-loop containing nucleoside triphosphate hydrolases"/>
    <property type="match status" value="1"/>
</dbReference>
<dbReference type="PROSITE" id="PS00411">
    <property type="entry name" value="KINESIN_MOTOR_1"/>
    <property type="match status" value="1"/>
</dbReference>
<keyword evidence="4 10" id="KW-0175">Coiled coil</keyword>
<dbReference type="Ensembl" id="ENSSHAT00000024628.1">
    <property type="protein sequence ID" value="ENSSHAP00000022859.1"/>
    <property type="gene ID" value="ENSSHAG00000003188.2"/>
</dbReference>
<dbReference type="GO" id="GO:0030071">
    <property type="term" value="P:regulation of mitotic metaphase/anaphase transition"/>
    <property type="evidence" value="ECO:0007669"/>
    <property type="project" value="UniProtKB-ARBA"/>
</dbReference>
<evidence type="ECO:0000313" key="14">
    <source>
        <dbReference type="Proteomes" id="UP000007648"/>
    </source>
</evidence>
<dbReference type="SMART" id="SM00129">
    <property type="entry name" value="KISc"/>
    <property type="match status" value="1"/>
</dbReference>
<reference evidence="13 14" key="1">
    <citation type="journal article" date="2011" name="Proc. Natl. Acad. Sci. U.S.A.">
        <title>Genetic diversity and population structure of the endangered marsupial Sarcophilus harrisii (Tasmanian devil).</title>
        <authorList>
            <person name="Miller W."/>
            <person name="Hayes V.M."/>
            <person name="Ratan A."/>
            <person name="Petersen D.C."/>
            <person name="Wittekindt N.E."/>
            <person name="Miller J."/>
            <person name="Walenz B."/>
            <person name="Knight J."/>
            <person name="Qi J."/>
            <person name="Zhao F."/>
            <person name="Wang Q."/>
            <person name="Bedoya-Reina O.C."/>
            <person name="Katiyar N."/>
            <person name="Tomsho L.P."/>
            <person name="Kasson L.M."/>
            <person name="Hardie R.A."/>
            <person name="Woodbridge P."/>
            <person name="Tindall E.A."/>
            <person name="Bertelsen M.F."/>
            <person name="Dixon D."/>
            <person name="Pyecroft S."/>
            <person name="Helgen K.M."/>
            <person name="Lesk A.M."/>
            <person name="Pringle T.H."/>
            <person name="Patterson N."/>
            <person name="Zhang Y."/>
            <person name="Kreiss A."/>
            <person name="Woods G.M."/>
            <person name="Jones M.E."/>
            <person name="Schuster S.C."/>
        </authorList>
    </citation>
    <scope>NUCLEOTIDE SEQUENCE [LARGE SCALE GENOMIC DNA]</scope>
</reference>
<feature type="coiled-coil region" evidence="10">
    <location>
        <begin position="1379"/>
        <end position="1603"/>
    </location>
</feature>
<dbReference type="GO" id="GO:0000779">
    <property type="term" value="C:condensed chromosome, centromeric region"/>
    <property type="evidence" value="ECO:0007669"/>
    <property type="project" value="UniProtKB-ARBA"/>
</dbReference>
<sequence>MAEESAVKVCVRVRPLIRREQDLGDATQLYWKTENRLISQIDGTKSFSFDRVFHSNETTEKVYEEIAVPIICSAIQGYNGTIFAYGQTASGKTYTMMGSADGLGVIPKAVNDIFKKIKEIPEREFLLRVSYMEIYNETITDLLCDTRKMKPLEIREDFNRNVYVADLTEEVVSTPELALQWIKKGERNRHYGKTKMNQRSSRSHTIFRMILESREKGDPSNCDGAVMVSHLNLVDLAGSERASQTGAEGVRLKEGCNINRSLFILGQVIKKLSDGQAGGFINYRDSKLTRILQNSLGGNAKTLIICTITPVSFDETLSTLQFASTAKYMKNTPHVNEVLDDEALLKRYRKEIIDLKKQLEEVSSETRVQAMEKDQLAQLLEEKDLLQKVQNDKIQNLTQMLVTSSSITLQQDLKAKRKRRVTWCPGKMNKMKDIGYIDDFDTTKAIVPMSIKPTIPSIVETDESLCSEFDVFSNTLETISESEWNPATKLNQIQEQDLLDSVQLCETIISEKETVQNELNLLRANFDNLVLDYEQLQRKKTEMELKLNEKLELDEFVTLEMQTIKEQENELNLKSQLLKEKEEQIKELQKLLELQRIENMKMDFSSSVENGEKLYEELKHLKQSLCDTETIALDAKKENAFLKSENQELKENMEELLNRCSQLEKENHLYQSQLKERRNISERRQADLERELQSAFNEITKLTSIIDGKYPKDLLLAVELERKVKDLQKDLDKEIEENEALRKEINVLSELKSLPTELEILRKELSEKTQHKTLEPEKLLEVREELCKAPQKLEKQLNSGISGLRTVEMEKQLLTEELHENLEGRPDTYEKGDLKQPQEILQSERDQFRNDSQDATDMAIKLSEGQNLDTPRNLLSLTDYEKDNELLQQQRQISSLLQEKNQLQQMLEYVTNEKNQLKTDLEENIEMSIENQEELRNIGAALKKQQEAVFKERKKTAEKEEELLRTQEMLEDTEKKLSEKIQELQEKEEQLLNVRKEVTEAQEKVNKMEELREQLKSRNSTLERIKMENLEMAQKLQASLEETTSITKEISELKKIQMALQLEKDQLEQNIKEVVTKGLETQEDLKIAQLCLKEHQETIDKLKECISDQASQGLNDQGDLKKINVELQEKIQELQAKQEQIVIVREEAQEKINEMEQLKEQLISKDSALKSINLKNQELIQKLQASVEEKASITEERDKLTKTLIALKEESHQLKQNIREFEAKDLGTEEELKIAQVNLKQQQETIDKLKECISEKIAEVSEIQEALEKTNTELQERIQELQEKKEQVLTVREEITEAQEKLNEVEHLKERIVMENLELAQKLQASLEEVTSVTEERDKLTKTQETLHIERDQLKETIRDLVDKDLETQGKLKIVQMHLKEHQQTIDKLKECISEKTTQVSEMQEALAKTNTELKKRELQEKTEQVFNVKEEVTEAQEKVKEVEHLKEQLKLKDYTLERIEIENMELTQKFQAILEKATSVTEERDGLTKAQEALHIERDQLKETIRDLVAKDLETQEKLKFVQMNLKEYQETIDKLKECVSDKTAQVSEMQDALEKTNAELKERIQELQENKEQVLNVREEVTETQEKMKEVEHLKEQLKSKDCTLERIVMENLELAQKLQASLEEATSVTEERDELTKTQEVLYIERDQLKETIRDLVDKDMETQKELKIAQMNLKEHQETIDKLKECVSEKTAQVSEMQDALEKTNAELKERIQELQENKEQVLNVREEVTETQEKMKEVEHLKEQLKSKDCTLERIVMENLELAQKLQASLEEATSVTEERDELTKTQEVLYIERDQLKETIRDLVDKDIETQKELKIVQMNLKEHQETIDKLKECVSEKTAQVSETQEALEKTNAELKERIQELQEEKEQVFNVRKEVTEAREKMNEVEHLKEQLKSKNFTLERIEIENLELAQKLQASLEETASVTEERDGLTKTQEALQIERDQLKETIRDLLAEDQKIQEELKFAEMTIDKLKECISEKTSQALKSQEVLQKNNSELQEKMQMITDKLKEDLSEKEAQIFSIQGDLEKTNNELQQKILKLQETEEVLLSMRKEVNETKLERQLLCQLEEQLKKMNHTLSLVETEKMDLTQKLDASLSKMNTVIKERDALQEADKALQMEINQLKESLKKSRVVDQQKPKEVVNIEANTGENIKQHSIESLKEKYLQINELLKKYTMMENRYGFLSRLSLDLKKTFESQNELQVKIQTSLSHTPQQKKVIGKLLASNRRCNNDLHSCNICILKKLEGVLKRVIDIRKEHHNTINKFEKNLIEEAEKQNDLFIKIQHLQLHAERGSQELSSYKKLSQKMDLHIEQILKDVSETQNDIHSMVVEFQQLLNAKKDIILFLEMCLSTHLDVENLKKIIQEDSDRIVHVNNFYHNKIKAMMNESSEFEDRSAAACKEWELELRQMKDKNEEMLKVVQTTHLTLDGLDTLTIGENMKRDLKLSHTRQTTKEIQETAFHEDKENKQKIKAMQKNLEVSKVGSNKQLRSQQPTVQSQDIKAVSSKEIDDLKMQLVKLNMEKLNESKKLEKEIASKTAIIEHMEEIISQLKENLRRAQQCNNTSILEPSGHAQASHAPLTCGGGSGIIQSTKALILKADRVRLEREISKLKKQNEYLTNHQSQLSREVKKWKERALKKEAQELSCVHSPKSPKLAEMTSLKKQYTSPLNKEQISQETLPKDSPKSWAYDGRSKSLPVTCLNNYFDNSGLGLLPEVAFSSTSNLIKETQTPGEENTESLMHQWQSSSGKDAPECKTQ</sequence>
<feature type="coiled-coil region" evidence="10">
    <location>
        <begin position="1820"/>
        <end position="2068"/>
    </location>
</feature>
<dbReference type="GO" id="GO:0000280">
    <property type="term" value="P:nuclear division"/>
    <property type="evidence" value="ECO:0007669"/>
    <property type="project" value="UniProtKB-ARBA"/>
</dbReference>
<feature type="compositionally biased region" description="Polar residues" evidence="11">
    <location>
        <begin position="2673"/>
        <end position="2685"/>
    </location>
</feature>
<feature type="coiled-coil region" evidence="10">
    <location>
        <begin position="338"/>
        <end position="365"/>
    </location>
</feature>
<dbReference type="GO" id="GO:0043515">
    <property type="term" value="F:kinetochore binding"/>
    <property type="evidence" value="ECO:0007669"/>
    <property type="project" value="UniProtKB-ARBA"/>
</dbReference>
<keyword evidence="6" id="KW-0963">Cytoplasm</keyword>
<dbReference type="InterPro" id="IPR001752">
    <property type="entry name" value="Kinesin_motor_dom"/>
</dbReference>
<feature type="binding site" evidence="9">
    <location>
        <begin position="86"/>
        <end position="93"/>
    </location>
    <ligand>
        <name>ATP</name>
        <dbReference type="ChEBI" id="CHEBI:30616"/>
    </ligand>
</feature>
<proteinExistence type="inferred from homology"/>
<dbReference type="FunFam" id="3.40.850.10:FF:000026">
    <property type="entry name" value="Centromere-associated protein E"/>
    <property type="match status" value="1"/>
</dbReference>
<dbReference type="GO" id="GO:0003777">
    <property type="term" value="F:microtubule motor activity"/>
    <property type="evidence" value="ECO:0007669"/>
    <property type="project" value="InterPro"/>
</dbReference>
<feature type="coiled-coil region" evidence="10">
    <location>
        <begin position="1670"/>
        <end position="1753"/>
    </location>
</feature>
<reference evidence="13" key="2">
    <citation type="submission" date="2025-05" db="UniProtKB">
        <authorList>
            <consortium name="Ensembl"/>
        </authorList>
    </citation>
    <scope>IDENTIFICATION</scope>
</reference>
<dbReference type="PANTHER" id="PTHR47968:SF75">
    <property type="entry name" value="CENTROMERE-ASSOCIATED PROTEIN E"/>
    <property type="match status" value="1"/>
</dbReference>
<keyword evidence="3 9" id="KW-0067">ATP-binding</keyword>
<comment type="similarity">
    <text evidence="9">Belongs to the TRAFAC class myosin-kinesin ATPase superfamily. Kinesin family.</text>
</comment>
<dbReference type="GO" id="GO:0005874">
    <property type="term" value="C:microtubule"/>
    <property type="evidence" value="ECO:0007669"/>
    <property type="project" value="TreeGrafter"/>
</dbReference>
<protein>
    <recommendedName>
        <fullName evidence="7">Centromere-associated protein E</fullName>
    </recommendedName>
    <alternativeName>
        <fullName evidence="8">Centromere protein E</fullName>
    </alternativeName>
</protein>
<dbReference type="GO" id="GO:0007051">
    <property type="term" value="P:spindle organization"/>
    <property type="evidence" value="ECO:0007669"/>
    <property type="project" value="UniProtKB-ARBA"/>
</dbReference>
<dbReference type="Gene3D" id="3.40.850.10">
    <property type="entry name" value="Kinesin motor domain"/>
    <property type="match status" value="1"/>
</dbReference>
<feature type="region of interest" description="Disordered" evidence="11">
    <location>
        <begin position="2673"/>
        <end position="2694"/>
    </location>
</feature>
<dbReference type="Ensembl" id="ENSSHAT00000003666.2">
    <property type="protein sequence ID" value="ENSSHAP00000003629.2"/>
    <property type="gene ID" value="ENSSHAG00000003188.2"/>
</dbReference>
<evidence type="ECO:0000256" key="3">
    <source>
        <dbReference type="ARBA" id="ARBA00022840"/>
    </source>
</evidence>
<feature type="coiled-coil region" evidence="10">
    <location>
        <begin position="2516"/>
        <end position="2568"/>
    </location>
</feature>
<accession>G3VKC4</accession>
<dbReference type="GO" id="GO:0005524">
    <property type="term" value="F:ATP binding"/>
    <property type="evidence" value="ECO:0007669"/>
    <property type="project" value="UniProtKB-UniRule"/>
</dbReference>
<dbReference type="CDD" id="cd01374">
    <property type="entry name" value="KISc_CENP_E"/>
    <property type="match status" value="1"/>
</dbReference>
<feature type="compositionally biased region" description="Polar residues" evidence="11">
    <location>
        <begin position="2731"/>
        <end position="2755"/>
    </location>
</feature>
<dbReference type="GeneTree" id="ENSGT00940000160597"/>
<evidence type="ECO:0000256" key="9">
    <source>
        <dbReference type="PROSITE-ProRule" id="PRU00283"/>
    </source>
</evidence>
<dbReference type="InterPro" id="IPR027640">
    <property type="entry name" value="Kinesin-like_fam"/>
</dbReference>
<feature type="region of interest" description="Disordered" evidence="11">
    <location>
        <begin position="2731"/>
        <end position="2764"/>
    </location>
</feature>
<feature type="coiled-coil region" evidence="10">
    <location>
        <begin position="886"/>
        <end position="1318"/>
    </location>
</feature>
<comment type="subcellular location">
    <subcellularLocation>
        <location evidence="1">Cytoplasm</location>
        <location evidence="1">Cytoskeleton</location>
    </subcellularLocation>
</comment>
<evidence type="ECO:0000256" key="1">
    <source>
        <dbReference type="ARBA" id="ARBA00004245"/>
    </source>
</evidence>
<keyword evidence="5 9" id="KW-0505">Motor protein</keyword>
<dbReference type="GO" id="GO:0000278">
    <property type="term" value="P:mitotic cell cycle"/>
    <property type="evidence" value="ECO:0007669"/>
    <property type="project" value="TreeGrafter"/>
</dbReference>
<keyword evidence="2 9" id="KW-0547">Nucleotide-binding</keyword>
<evidence type="ECO:0000256" key="10">
    <source>
        <dbReference type="SAM" id="Coils"/>
    </source>
</evidence>
<gene>
    <name evidence="13" type="primary">CENPE</name>
</gene>
<dbReference type="Pfam" id="PF00225">
    <property type="entry name" value="Kinesin"/>
    <property type="match status" value="1"/>
</dbReference>
<dbReference type="Proteomes" id="UP000007648">
    <property type="component" value="Unassembled WGS sequence"/>
</dbReference>
<name>G3VKC4_SARHA</name>
<evidence type="ECO:0000259" key="12">
    <source>
        <dbReference type="PROSITE" id="PS50067"/>
    </source>
</evidence>
<dbReference type="InterPro" id="IPR036961">
    <property type="entry name" value="Kinesin_motor_dom_sf"/>
</dbReference>
<dbReference type="InterPro" id="IPR019821">
    <property type="entry name" value="Kinesin_motor_CS"/>
</dbReference>
<dbReference type="PANTHER" id="PTHR47968">
    <property type="entry name" value="CENTROMERE PROTEIN E"/>
    <property type="match status" value="1"/>
</dbReference>
<evidence type="ECO:0000256" key="2">
    <source>
        <dbReference type="ARBA" id="ARBA00022741"/>
    </source>
</evidence>
<dbReference type="GO" id="GO:0007018">
    <property type="term" value="P:microtubule-based movement"/>
    <property type="evidence" value="ECO:0007669"/>
    <property type="project" value="InterPro"/>
</dbReference>
<feature type="coiled-coil region" evidence="10">
    <location>
        <begin position="505"/>
        <end position="598"/>
    </location>
</feature>
<feature type="domain" description="Kinesin motor" evidence="12">
    <location>
        <begin position="6"/>
        <end position="329"/>
    </location>
</feature>
<evidence type="ECO:0000256" key="5">
    <source>
        <dbReference type="ARBA" id="ARBA00023175"/>
    </source>
</evidence>
<keyword evidence="14" id="KW-1185">Reference proteome</keyword>
<feature type="coiled-coil region" evidence="10">
    <location>
        <begin position="2601"/>
        <end position="2649"/>
    </location>
</feature>
<dbReference type="HOGENOM" id="CLU_000713_1_0_1"/>
<evidence type="ECO:0000256" key="11">
    <source>
        <dbReference type="SAM" id="MobiDB-lite"/>
    </source>
</evidence>
<dbReference type="PROSITE" id="PS50067">
    <property type="entry name" value="KINESIN_MOTOR_2"/>
    <property type="match status" value="1"/>
</dbReference>
<evidence type="ECO:0000256" key="7">
    <source>
        <dbReference type="ARBA" id="ARBA00070169"/>
    </source>
</evidence>
<keyword evidence="6" id="KW-0206">Cytoskeleton</keyword>
<dbReference type="GO" id="GO:0140694">
    <property type="term" value="P:membraneless organelle assembly"/>
    <property type="evidence" value="ECO:0007669"/>
    <property type="project" value="UniProtKB-ARBA"/>
</dbReference>
<evidence type="ECO:0000313" key="13">
    <source>
        <dbReference type="Ensembl" id="ENSSHAP00000003629.2"/>
    </source>
</evidence>
<evidence type="ECO:0000256" key="8">
    <source>
        <dbReference type="ARBA" id="ARBA00081766"/>
    </source>
</evidence>
<organism evidence="13 14">
    <name type="scientific">Sarcophilus harrisii</name>
    <name type="common">Tasmanian devil</name>
    <name type="synonym">Sarcophilus laniarius</name>
    <dbReference type="NCBI Taxonomy" id="9305"/>
    <lineage>
        <taxon>Eukaryota</taxon>
        <taxon>Metazoa</taxon>
        <taxon>Chordata</taxon>
        <taxon>Craniata</taxon>
        <taxon>Vertebrata</taxon>
        <taxon>Euteleostomi</taxon>
        <taxon>Mammalia</taxon>
        <taxon>Metatheria</taxon>
        <taxon>Dasyuromorphia</taxon>
        <taxon>Dasyuridae</taxon>
        <taxon>Sarcophilus</taxon>
    </lineage>
</organism>